<protein>
    <submittedName>
        <fullName evidence="3">Methyltransf_11 domain-containing protein</fullName>
    </submittedName>
</protein>
<dbReference type="Proteomes" id="UP000274504">
    <property type="component" value="Unassembled WGS sequence"/>
</dbReference>
<evidence type="ECO:0000313" key="1">
    <source>
        <dbReference type="EMBL" id="VDL62717.1"/>
    </source>
</evidence>
<reference evidence="1 2" key="2">
    <citation type="submission" date="2018-11" db="EMBL/GenBank/DDBJ databases">
        <authorList>
            <consortium name="Pathogen Informatics"/>
        </authorList>
    </citation>
    <scope>NUCLEOTIDE SEQUENCE [LARGE SCALE GENOMIC DNA]</scope>
</reference>
<gene>
    <name evidence="1" type="ORF">HDID_LOCUS10121</name>
</gene>
<organism evidence="3">
    <name type="scientific">Hymenolepis diminuta</name>
    <name type="common">Rat tapeworm</name>
    <dbReference type="NCBI Taxonomy" id="6216"/>
    <lineage>
        <taxon>Eukaryota</taxon>
        <taxon>Metazoa</taxon>
        <taxon>Spiralia</taxon>
        <taxon>Lophotrochozoa</taxon>
        <taxon>Platyhelminthes</taxon>
        <taxon>Cestoda</taxon>
        <taxon>Eucestoda</taxon>
        <taxon>Cyclophyllidea</taxon>
        <taxon>Hymenolepididae</taxon>
        <taxon>Hymenolepis</taxon>
    </lineage>
</organism>
<dbReference type="EMBL" id="UYSG01011531">
    <property type="protein sequence ID" value="VDL62717.1"/>
    <property type="molecule type" value="Genomic_DNA"/>
</dbReference>
<accession>A0A0R3SWP8</accession>
<evidence type="ECO:0000313" key="2">
    <source>
        <dbReference type="Proteomes" id="UP000274504"/>
    </source>
</evidence>
<dbReference type="STRING" id="6216.A0A0R3SWP8"/>
<evidence type="ECO:0000313" key="3">
    <source>
        <dbReference type="WBParaSite" id="HDID_0001012301-mRNA-1"/>
    </source>
</evidence>
<dbReference type="WBParaSite" id="HDID_0001012301-mRNA-1">
    <property type="protein sequence ID" value="HDID_0001012301-mRNA-1"/>
    <property type="gene ID" value="HDID_0001012301"/>
</dbReference>
<dbReference type="InterPro" id="IPR029063">
    <property type="entry name" value="SAM-dependent_MTases_sf"/>
</dbReference>
<reference evidence="3" key="1">
    <citation type="submission" date="2017-02" db="UniProtKB">
        <authorList>
            <consortium name="WormBaseParasite"/>
        </authorList>
    </citation>
    <scope>IDENTIFICATION</scope>
</reference>
<sequence length="620" mass="69859">MCVFCLKQDCKIECVQKFEKRLNSMYERLLCSFASTKQVIDVEVMKQSHAICEKRSFLIEKLEAQFKEDVKLVERLIGLLDYAKGQSESFEILDCTPTTSRTCSLCVCEKMDKAPTVAGKHSTENLTNRPSECCNLFPSIPKDANAWLSKTSKSCKLENAVEKGLEDRLEALAIKQENDKPARDIESLISDAEVSCKPTNGDPVCKLFGNCTFQGLNDTMTTPTKPCVKAWLKSQGFGRDEESESVGFRGIESSDIINHLRKIGATDSAMWLAGKRTNAMASNELSERILIPTNQMRGDNLCEMWLQDWCEQSGSPSNIGEMDLQVAKRSKLANFLLDSQQNFEANLEAILYRPPFGVRWRLSNSRILQSSHCWFSAKSSLLTNDIFVAPLTAECGITLPPGLRSSQYDLKYVSRFRIPNINKESIKRRAEYNEHTQVTRHSLDVRRNRINQQLLYRFALSSCLNMNSENSSSILFLDLGCGSLVPFGGENIISKKAFKLGLDQLVSPHEGLDFIRYSLIDSRFPLRDSSIDYLLSISFVQWITAREDRGLVDLFSHECIRVLSNSNGAGILQFYPANENDLDIVCESLANESPGVRGCRLCARPIENRGAKIFVYFTKV</sequence>
<dbReference type="Gene3D" id="3.40.50.150">
    <property type="entry name" value="Vaccinia Virus protein VP39"/>
    <property type="match status" value="1"/>
</dbReference>
<name>A0A0R3SWP8_HYMDI</name>
<proteinExistence type="predicted"/>
<dbReference type="OrthoDB" id="6243683at2759"/>
<dbReference type="AlphaFoldDB" id="A0A0R3SWP8"/>